<name>A0A0D2JTD5_9BACT</name>
<dbReference type="SUPFAM" id="SSF52172">
    <property type="entry name" value="CheY-like"/>
    <property type="match status" value="1"/>
</dbReference>
<keyword evidence="9" id="KW-1185">Reference proteome</keyword>
<dbReference type="InterPro" id="IPR011006">
    <property type="entry name" value="CheY-like_superfamily"/>
</dbReference>
<dbReference type="Pfam" id="PF25601">
    <property type="entry name" value="AAA_lid_14"/>
    <property type="match status" value="1"/>
</dbReference>
<dbReference type="InParanoid" id="A0A0D2JTD5"/>
<dbReference type="SUPFAM" id="SSF52540">
    <property type="entry name" value="P-loop containing nucleoside triphosphate hydrolases"/>
    <property type="match status" value="1"/>
</dbReference>
<evidence type="ECO:0000256" key="5">
    <source>
        <dbReference type="PROSITE-ProRule" id="PRU00169"/>
    </source>
</evidence>
<evidence type="ECO:0000259" key="7">
    <source>
        <dbReference type="PROSITE" id="PS50110"/>
    </source>
</evidence>
<evidence type="ECO:0000313" key="8">
    <source>
        <dbReference type="EMBL" id="KIX12765.1"/>
    </source>
</evidence>
<evidence type="ECO:0000256" key="3">
    <source>
        <dbReference type="ARBA" id="ARBA00023015"/>
    </source>
</evidence>
<keyword evidence="4" id="KW-0804">Transcription</keyword>
<dbReference type="AlphaFoldDB" id="A0A0D2JTD5"/>
<protein>
    <submittedName>
        <fullName evidence="8">Fis family transcriptional regulator</fullName>
    </submittedName>
</protein>
<feature type="modified residue" description="4-aspartylphosphate" evidence="5">
    <location>
        <position position="52"/>
    </location>
</feature>
<dbReference type="PANTHER" id="PTHR32071:SF113">
    <property type="entry name" value="ALGINATE BIOSYNTHESIS TRANSCRIPTIONAL REGULATORY PROTEIN ALGB"/>
    <property type="match status" value="1"/>
</dbReference>
<dbReference type="CDD" id="cd00009">
    <property type="entry name" value="AAA"/>
    <property type="match status" value="1"/>
</dbReference>
<proteinExistence type="predicted"/>
<dbReference type="PROSITE" id="PS00688">
    <property type="entry name" value="SIGMA54_INTERACT_3"/>
    <property type="match status" value="1"/>
</dbReference>
<dbReference type="STRING" id="1429043.X474_17125"/>
<dbReference type="RefSeq" id="WP_044350140.1">
    <property type="nucleotide sequence ID" value="NZ_AZAC01000023.1"/>
</dbReference>
<dbReference type="InterPro" id="IPR003593">
    <property type="entry name" value="AAA+_ATPase"/>
</dbReference>
<keyword evidence="2" id="KW-0067">ATP-binding</keyword>
<dbReference type="InterPro" id="IPR025944">
    <property type="entry name" value="Sigma_54_int_dom_CS"/>
</dbReference>
<comment type="caution">
    <text evidence="8">The sequence shown here is derived from an EMBL/GenBank/DDBJ whole genome shotgun (WGS) entry which is preliminary data.</text>
</comment>
<dbReference type="PROSITE" id="PS50110">
    <property type="entry name" value="RESPONSE_REGULATORY"/>
    <property type="match status" value="1"/>
</dbReference>
<feature type="domain" description="Response regulatory" evidence="7">
    <location>
        <begin position="3"/>
        <end position="117"/>
    </location>
</feature>
<dbReference type="InterPro" id="IPR027417">
    <property type="entry name" value="P-loop_NTPase"/>
</dbReference>
<dbReference type="GO" id="GO:0000160">
    <property type="term" value="P:phosphorelay signal transduction system"/>
    <property type="evidence" value="ECO:0007669"/>
    <property type="project" value="InterPro"/>
</dbReference>
<keyword evidence="1" id="KW-0547">Nucleotide-binding</keyword>
<evidence type="ECO:0000313" key="9">
    <source>
        <dbReference type="Proteomes" id="UP000032233"/>
    </source>
</evidence>
<dbReference type="SMART" id="SM00382">
    <property type="entry name" value="AAA"/>
    <property type="match status" value="1"/>
</dbReference>
<dbReference type="Pfam" id="PF00072">
    <property type="entry name" value="Response_reg"/>
    <property type="match status" value="1"/>
</dbReference>
<organism evidence="8 9">
    <name type="scientific">Dethiosulfatarculus sandiegensis</name>
    <dbReference type="NCBI Taxonomy" id="1429043"/>
    <lineage>
        <taxon>Bacteria</taxon>
        <taxon>Pseudomonadati</taxon>
        <taxon>Thermodesulfobacteriota</taxon>
        <taxon>Desulfarculia</taxon>
        <taxon>Desulfarculales</taxon>
        <taxon>Desulfarculaceae</taxon>
        <taxon>Dethiosulfatarculus</taxon>
    </lineage>
</organism>
<dbReference type="Proteomes" id="UP000032233">
    <property type="component" value="Unassembled WGS sequence"/>
</dbReference>
<dbReference type="PROSITE" id="PS50045">
    <property type="entry name" value="SIGMA54_INTERACT_4"/>
    <property type="match status" value="1"/>
</dbReference>
<evidence type="ECO:0000256" key="4">
    <source>
        <dbReference type="ARBA" id="ARBA00023163"/>
    </source>
</evidence>
<dbReference type="SMART" id="SM00448">
    <property type="entry name" value="REC"/>
    <property type="match status" value="1"/>
</dbReference>
<dbReference type="Gene3D" id="1.10.10.60">
    <property type="entry name" value="Homeodomain-like"/>
    <property type="match status" value="1"/>
</dbReference>
<sequence>MSEILIIDDDQAICDLLTERLSRLGHEASCATDLAGGLSAAQKGSYEVIFLDVCLPDGNGLMALPSLRNAQSCPEVIIMTGQGDPDGAELAIKSGAWDYLEKGNSLSDIPLILNRVLQYRREKASTRPMVALKRPGIVGNSPKMLKCYDLLAQASASEMNVLIQGETGTGKELFARAIHENSSRSQEPFVVLDCAALPETLVESILFGHDRGAFTGADRTQAGLIKQADQGTLFLDEVGELPLNVQKSFLRVLQERSFRPVGNQKEVKSDFRLVAATNRRLQDMSEDASFRKDLLYRLQSLVIPLPSLRERKDDIKEIAVMHIARLCERYSIKTKGFSHSFVDLLQTYSWPGNVRELINALEHSIIAAGDSPTLFERHLPEAMRISLVRASLATHLPAPQNQEDLPNEKDGHLPRLAELINSETAKLEKWYLAELMNRTQGDLKQALTISGLGRTALYDRLKKYGISRQGS</sequence>
<keyword evidence="3" id="KW-0805">Transcription regulation</keyword>
<reference evidence="8 9" key="1">
    <citation type="submission" date="2013-11" db="EMBL/GenBank/DDBJ databases">
        <title>Metagenomic analysis of a methanogenic consortium involved in long chain n-alkane degradation.</title>
        <authorList>
            <person name="Davidova I.A."/>
            <person name="Callaghan A.V."/>
            <person name="Wawrik B."/>
            <person name="Pruitt S."/>
            <person name="Marks C."/>
            <person name="Duncan K.E."/>
            <person name="Suflita J.M."/>
        </authorList>
    </citation>
    <scope>NUCLEOTIDE SEQUENCE [LARGE SCALE GENOMIC DNA]</scope>
    <source>
        <strain evidence="8 9">SPR</strain>
    </source>
</reference>
<dbReference type="PROSITE" id="PS00675">
    <property type="entry name" value="SIGMA54_INTERACT_1"/>
    <property type="match status" value="1"/>
</dbReference>
<evidence type="ECO:0000259" key="6">
    <source>
        <dbReference type="PROSITE" id="PS50045"/>
    </source>
</evidence>
<dbReference type="InterPro" id="IPR001789">
    <property type="entry name" value="Sig_transdc_resp-reg_receiver"/>
</dbReference>
<dbReference type="PANTHER" id="PTHR32071">
    <property type="entry name" value="TRANSCRIPTIONAL REGULATORY PROTEIN"/>
    <property type="match status" value="1"/>
</dbReference>
<dbReference type="InterPro" id="IPR002078">
    <property type="entry name" value="Sigma_54_int"/>
</dbReference>
<dbReference type="OrthoDB" id="9763792at2"/>
<dbReference type="FunFam" id="3.40.50.300:FF:000006">
    <property type="entry name" value="DNA-binding transcriptional regulator NtrC"/>
    <property type="match status" value="1"/>
</dbReference>
<dbReference type="Pfam" id="PF00158">
    <property type="entry name" value="Sigma54_activat"/>
    <property type="match status" value="1"/>
</dbReference>
<keyword evidence="5" id="KW-0597">Phosphoprotein</keyword>
<accession>A0A0D2JTD5</accession>
<dbReference type="CDD" id="cd00156">
    <property type="entry name" value="REC"/>
    <property type="match status" value="1"/>
</dbReference>
<feature type="domain" description="Sigma-54 factor interaction" evidence="6">
    <location>
        <begin position="137"/>
        <end position="366"/>
    </location>
</feature>
<dbReference type="PATRIC" id="fig|1429043.3.peg.3621"/>
<dbReference type="InterPro" id="IPR009057">
    <property type="entry name" value="Homeodomain-like_sf"/>
</dbReference>
<dbReference type="Gene3D" id="1.10.8.60">
    <property type="match status" value="1"/>
</dbReference>
<evidence type="ECO:0000256" key="1">
    <source>
        <dbReference type="ARBA" id="ARBA00022741"/>
    </source>
</evidence>
<dbReference type="InterPro" id="IPR025662">
    <property type="entry name" value="Sigma_54_int_dom_ATP-bd_1"/>
</dbReference>
<dbReference type="EMBL" id="AZAC01000023">
    <property type="protein sequence ID" value="KIX12765.1"/>
    <property type="molecule type" value="Genomic_DNA"/>
</dbReference>
<dbReference type="GO" id="GO:0006355">
    <property type="term" value="P:regulation of DNA-templated transcription"/>
    <property type="evidence" value="ECO:0007669"/>
    <property type="project" value="InterPro"/>
</dbReference>
<dbReference type="SUPFAM" id="SSF46689">
    <property type="entry name" value="Homeodomain-like"/>
    <property type="match status" value="1"/>
</dbReference>
<dbReference type="Gene3D" id="3.40.50.2300">
    <property type="match status" value="1"/>
</dbReference>
<gene>
    <name evidence="8" type="ORF">X474_17125</name>
</gene>
<dbReference type="GO" id="GO:0005524">
    <property type="term" value="F:ATP binding"/>
    <property type="evidence" value="ECO:0007669"/>
    <property type="project" value="UniProtKB-KW"/>
</dbReference>
<dbReference type="InterPro" id="IPR058031">
    <property type="entry name" value="AAA_lid_NorR"/>
</dbReference>
<evidence type="ECO:0000256" key="2">
    <source>
        <dbReference type="ARBA" id="ARBA00022840"/>
    </source>
</evidence>
<dbReference type="Gene3D" id="3.40.50.300">
    <property type="entry name" value="P-loop containing nucleotide triphosphate hydrolases"/>
    <property type="match status" value="1"/>
</dbReference>